<keyword evidence="5 10" id="KW-0863">Zinc-finger</keyword>
<dbReference type="PANTHER" id="PTHR24394:SF29">
    <property type="entry name" value="MYONEURIN"/>
    <property type="match status" value="1"/>
</dbReference>
<dbReference type="PROSITE" id="PS50157">
    <property type="entry name" value="ZINC_FINGER_C2H2_2"/>
    <property type="match status" value="1"/>
</dbReference>
<evidence type="ECO:0000256" key="7">
    <source>
        <dbReference type="ARBA" id="ARBA00023015"/>
    </source>
</evidence>
<evidence type="ECO:0000256" key="3">
    <source>
        <dbReference type="ARBA" id="ARBA00022723"/>
    </source>
</evidence>
<keyword evidence="9" id="KW-0539">Nucleus</keyword>
<keyword evidence="3" id="KW-0479">Metal-binding</keyword>
<evidence type="ECO:0000256" key="6">
    <source>
        <dbReference type="ARBA" id="ARBA00022833"/>
    </source>
</evidence>
<dbReference type="InterPro" id="IPR013087">
    <property type="entry name" value="Znf_C2H2_type"/>
</dbReference>
<evidence type="ECO:0000256" key="2">
    <source>
        <dbReference type="ARBA" id="ARBA00006991"/>
    </source>
</evidence>
<dbReference type="PROSITE" id="PS00028">
    <property type="entry name" value="ZINC_FINGER_C2H2_1"/>
    <property type="match status" value="2"/>
</dbReference>
<dbReference type="SMART" id="SM00355">
    <property type="entry name" value="ZnF_C2H2"/>
    <property type="match status" value="2"/>
</dbReference>
<evidence type="ECO:0000313" key="13">
    <source>
        <dbReference type="EMBL" id="PSS05375.1"/>
    </source>
</evidence>
<evidence type="ECO:0000256" key="1">
    <source>
        <dbReference type="ARBA" id="ARBA00004123"/>
    </source>
</evidence>
<reference evidence="13 14" key="1">
    <citation type="submission" date="2018-02" db="EMBL/GenBank/DDBJ databases">
        <title>Genome sequence of the basidiomycete white-rot fungus Phlebia centrifuga.</title>
        <authorList>
            <person name="Granchi Z."/>
            <person name="Peng M."/>
            <person name="de Vries R.P."/>
            <person name="Hilden K."/>
            <person name="Makela M.R."/>
            <person name="Grigoriev I."/>
            <person name="Riley R."/>
        </authorList>
    </citation>
    <scope>NUCLEOTIDE SEQUENCE [LARGE SCALE GENOMIC DNA]</scope>
    <source>
        <strain evidence="13 14">FBCC195</strain>
    </source>
</reference>
<dbReference type="OrthoDB" id="654211at2759"/>
<dbReference type="Proteomes" id="UP000186601">
    <property type="component" value="Unassembled WGS sequence"/>
</dbReference>
<dbReference type="EMBL" id="MLYV02000373">
    <property type="protein sequence ID" value="PSS05375.1"/>
    <property type="molecule type" value="Genomic_DNA"/>
</dbReference>
<evidence type="ECO:0000256" key="4">
    <source>
        <dbReference type="ARBA" id="ARBA00022737"/>
    </source>
</evidence>
<proteinExistence type="inferred from homology"/>
<comment type="subcellular location">
    <subcellularLocation>
        <location evidence="1">Nucleus</location>
    </subcellularLocation>
</comment>
<dbReference type="AlphaFoldDB" id="A0A2R6QB78"/>
<keyword evidence="6" id="KW-0862">Zinc</keyword>
<evidence type="ECO:0000259" key="12">
    <source>
        <dbReference type="PROSITE" id="PS50157"/>
    </source>
</evidence>
<feature type="region of interest" description="Disordered" evidence="11">
    <location>
        <begin position="205"/>
        <end position="238"/>
    </location>
</feature>
<evidence type="ECO:0000256" key="11">
    <source>
        <dbReference type="SAM" id="MobiDB-lite"/>
    </source>
</evidence>
<name>A0A2R6QB78_9APHY</name>
<evidence type="ECO:0000256" key="9">
    <source>
        <dbReference type="ARBA" id="ARBA00023242"/>
    </source>
</evidence>
<feature type="compositionally biased region" description="Basic and acidic residues" evidence="11">
    <location>
        <begin position="10"/>
        <end position="21"/>
    </location>
</feature>
<dbReference type="PANTHER" id="PTHR24394">
    <property type="entry name" value="ZINC FINGER PROTEIN"/>
    <property type="match status" value="1"/>
</dbReference>
<feature type="region of interest" description="Disordered" evidence="11">
    <location>
        <begin position="1"/>
        <end position="38"/>
    </location>
</feature>
<evidence type="ECO:0000256" key="5">
    <source>
        <dbReference type="ARBA" id="ARBA00022771"/>
    </source>
</evidence>
<dbReference type="SUPFAM" id="SSF57667">
    <property type="entry name" value="beta-beta-alpha zinc fingers"/>
    <property type="match status" value="1"/>
</dbReference>
<feature type="domain" description="C2H2-type" evidence="12">
    <location>
        <begin position="154"/>
        <end position="181"/>
    </location>
</feature>
<sequence length="238" mass="26838">MFLAPYSNDRPSHTSDRHVSSETHLISHHRTPSGDRDLQATLRKLDINGQCHRMRRRAGGSPPWHPYSSESESSCGQSPVAQGAISASRHGTMEPETEEWMRYARTSEPGGSSAQYTCIWPETRDGRTWHCGYSSKKHLVKRHVESKHLQIKPIICEVCGKGFSQRTNYSTHMNTHTGAAPHKCPYPDCNATFGDPARRHRHMKAVHNHVPSKRRTQSESGSLNLDMDMSEPEEEDSA</sequence>
<protein>
    <recommendedName>
        <fullName evidence="12">C2H2-type domain-containing protein</fullName>
    </recommendedName>
</protein>
<evidence type="ECO:0000313" key="14">
    <source>
        <dbReference type="Proteomes" id="UP000186601"/>
    </source>
</evidence>
<dbReference type="GO" id="GO:0008270">
    <property type="term" value="F:zinc ion binding"/>
    <property type="evidence" value="ECO:0007669"/>
    <property type="project" value="UniProtKB-KW"/>
</dbReference>
<keyword evidence="7" id="KW-0805">Transcription regulation</keyword>
<dbReference type="GO" id="GO:0005634">
    <property type="term" value="C:nucleus"/>
    <property type="evidence" value="ECO:0007669"/>
    <property type="project" value="UniProtKB-SubCell"/>
</dbReference>
<organism evidence="13 14">
    <name type="scientific">Hermanssonia centrifuga</name>
    <dbReference type="NCBI Taxonomy" id="98765"/>
    <lineage>
        <taxon>Eukaryota</taxon>
        <taxon>Fungi</taxon>
        <taxon>Dikarya</taxon>
        <taxon>Basidiomycota</taxon>
        <taxon>Agaricomycotina</taxon>
        <taxon>Agaricomycetes</taxon>
        <taxon>Polyporales</taxon>
        <taxon>Meruliaceae</taxon>
        <taxon>Hermanssonia</taxon>
    </lineage>
</organism>
<evidence type="ECO:0000256" key="10">
    <source>
        <dbReference type="PROSITE-ProRule" id="PRU00042"/>
    </source>
</evidence>
<feature type="compositionally biased region" description="Basic residues" evidence="11">
    <location>
        <begin position="205"/>
        <end position="215"/>
    </location>
</feature>
<evidence type="ECO:0000256" key="8">
    <source>
        <dbReference type="ARBA" id="ARBA00023163"/>
    </source>
</evidence>
<gene>
    <name evidence="13" type="ORF">PHLCEN_2v3864</name>
</gene>
<dbReference type="InterPro" id="IPR036236">
    <property type="entry name" value="Znf_C2H2_sf"/>
</dbReference>
<accession>A0A2R6QB78</accession>
<feature type="region of interest" description="Disordered" evidence="11">
    <location>
        <begin position="54"/>
        <end position="79"/>
    </location>
</feature>
<keyword evidence="14" id="KW-1185">Reference proteome</keyword>
<dbReference type="STRING" id="98765.A0A2R6QB78"/>
<comment type="caution">
    <text evidence="13">The sequence shown here is derived from an EMBL/GenBank/DDBJ whole genome shotgun (WGS) entry which is preliminary data.</text>
</comment>
<keyword evidence="8" id="KW-0804">Transcription</keyword>
<dbReference type="Gene3D" id="3.30.160.60">
    <property type="entry name" value="Classic Zinc Finger"/>
    <property type="match status" value="2"/>
</dbReference>
<feature type="compositionally biased region" description="Acidic residues" evidence="11">
    <location>
        <begin position="228"/>
        <end position="238"/>
    </location>
</feature>
<dbReference type="GO" id="GO:0000981">
    <property type="term" value="F:DNA-binding transcription factor activity, RNA polymerase II-specific"/>
    <property type="evidence" value="ECO:0007669"/>
    <property type="project" value="TreeGrafter"/>
</dbReference>
<keyword evidence="4" id="KW-0677">Repeat</keyword>
<comment type="similarity">
    <text evidence="2">Belongs to the krueppel C2H2-type zinc-finger protein family.</text>
</comment>
<dbReference type="FunFam" id="3.30.160.60:FF:000761">
    <property type="entry name" value="Zinc finger protein 449"/>
    <property type="match status" value="1"/>
</dbReference>